<evidence type="ECO:0000313" key="3">
    <source>
        <dbReference type="Proteomes" id="UP001433268"/>
    </source>
</evidence>
<gene>
    <name evidence="2" type="ORF">PG997_012237</name>
</gene>
<accession>A0ABR1V2S6</accession>
<protein>
    <submittedName>
        <fullName evidence="2">Uncharacterized protein</fullName>
    </submittedName>
</protein>
<keyword evidence="1" id="KW-0732">Signal</keyword>
<reference evidence="2 3" key="1">
    <citation type="submission" date="2023-01" db="EMBL/GenBank/DDBJ databases">
        <title>Analysis of 21 Apiospora genomes using comparative genomics revels a genus with tremendous synthesis potential of carbohydrate active enzymes and secondary metabolites.</title>
        <authorList>
            <person name="Sorensen T."/>
        </authorList>
    </citation>
    <scope>NUCLEOTIDE SEQUENCE [LARGE SCALE GENOMIC DNA]</scope>
    <source>
        <strain evidence="2 3">CBS 114990</strain>
    </source>
</reference>
<evidence type="ECO:0000256" key="1">
    <source>
        <dbReference type="SAM" id="SignalP"/>
    </source>
</evidence>
<evidence type="ECO:0000313" key="2">
    <source>
        <dbReference type="EMBL" id="KAK8065490.1"/>
    </source>
</evidence>
<feature type="signal peptide" evidence="1">
    <location>
        <begin position="1"/>
        <end position="21"/>
    </location>
</feature>
<dbReference type="GeneID" id="92049611"/>
<comment type="caution">
    <text evidence="2">The sequence shown here is derived from an EMBL/GenBank/DDBJ whole genome shotgun (WGS) entry which is preliminary data.</text>
</comment>
<organism evidence="2 3">
    <name type="scientific">Apiospora hydei</name>
    <dbReference type="NCBI Taxonomy" id="1337664"/>
    <lineage>
        <taxon>Eukaryota</taxon>
        <taxon>Fungi</taxon>
        <taxon>Dikarya</taxon>
        <taxon>Ascomycota</taxon>
        <taxon>Pezizomycotina</taxon>
        <taxon>Sordariomycetes</taxon>
        <taxon>Xylariomycetidae</taxon>
        <taxon>Amphisphaeriales</taxon>
        <taxon>Apiosporaceae</taxon>
        <taxon>Apiospora</taxon>
    </lineage>
</organism>
<name>A0ABR1V2S6_9PEZI</name>
<sequence length="200" mass="21363">MKFSPVAVTGLMAFLSAPATAAPAPGSEPAPVDFYKASGMTEMKDGLYRLAYDADGAPRIHFTPPSAAALAIRGANTTTNTNANSTAAAVAGGISLSERSEGCDNFRLDGQDTDAANADLQAACGDGYEGTVWSQSGDTVAFYCQYASAPRCRARESRNANYWITKKCGRYWAGSYESQGRKYAYGYTDPKRHNFCGIWL</sequence>
<dbReference type="EMBL" id="JAQQWN010000009">
    <property type="protein sequence ID" value="KAK8065490.1"/>
    <property type="molecule type" value="Genomic_DNA"/>
</dbReference>
<keyword evidence="3" id="KW-1185">Reference proteome</keyword>
<dbReference type="Proteomes" id="UP001433268">
    <property type="component" value="Unassembled WGS sequence"/>
</dbReference>
<dbReference type="RefSeq" id="XP_066662243.1">
    <property type="nucleotide sequence ID" value="XM_066816551.1"/>
</dbReference>
<proteinExistence type="predicted"/>
<feature type="chain" id="PRO_5045790606" evidence="1">
    <location>
        <begin position="22"/>
        <end position="200"/>
    </location>
</feature>